<evidence type="ECO:0000313" key="4">
    <source>
        <dbReference type="Proteomes" id="UP000010483"/>
    </source>
</evidence>
<gene>
    <name evidence="3" type="ordered locus">Cyast_1926</name>
</gene>
<sequence length="300" mass="33676">MFLPTKGKLKLKLIFVTNLKKPLSKSNLSLETMDSRLLTKIFLSLTICLLTITTWFSNPQPAYAVNNPELLPAEVTPVVDLANYLPDLQEQSLIEEFEKFEQETGWKLRVLTQYDQSPGRAVIKFWNLDEQSILLVADGRGGNLLAFSVGDDVYPLLPRTFWIELQTRFGNMYYVRENGENNSIVTAMDTVKTCLQDGGCLVVPGLPREQWILTLITSVVGGVIFGLAALPRKEGQVFAWQWVLIISPLWGILFIAFGMGPVVTRTTEWLPLFRNVIGFILGALVAYFSPLLNQQSASET</sequence>
<organism evidence="3 4">
    <name type="scientific">Cyanobacterium stanieri (strain ATCC 29140 / PCC 7202)</name>
    <dbReference type="NCBI Taxonomy" id="292563"/>
    <lineage>
        <taxon>Bacteria</taxon>
        <taxon>Bacillati</taxon>
        <taxon>Cyanobacteriota</taxon>
        <taxon>Cyanophyceae</taxon>
        <taxon>Oscillatoriophycideae</taxon>
        <taxon>Chroococcales</taxon>
        <taxon>Geminocystaceae</taxon>
        <taxon>Cyanobacterium</taxon>
    </lineage>
</organism>
<keyword evidence="1" id="KW-1133">Transmembrane helix</keyword>
<proteinExistence type="predicted"/>
<evidence type="ECO:0000313" key="3">
    <source>
        <dbReference type="EMBL" id="AFZ47879.1"/>
    </source>
</evidence>
<evidence type="ECO:0000256" key="1">
    <source>
        <dbReference type="SAM" id="Phobius"/>
    </source>
</evidence>
<dbReference type="STRING" id="292563.Cyast_1926"/>
<feature type="transmembrane region" description="Helical" evidence="1">
    <location>
        <begin position="272"/>
        <end position="292"/>
    </location>
</feature>
<dbReference type="PATRIC" id="fig|292563.3.peg.2016"/>
<feature type="transmembrane region" description="Helical" evidence="1">
    <location>
        <begin position="211"/>
        <end position="230"/>
    </location>
</feature>
<feature type="domain" description="TPM" evidence="2">
    <location>
        <begin position="78"/>
        <end position="167"/>
    </location>
</feature>
<dbReference type="eggNOG" id="COG1512">
    <property type="taxonomic scope" value="Bacteria"/>
</dbReference>
<dbReference type="Proteomes" id="UP000010483">
    <property type="component" value="Chromosome"/>
</dbReference>
<evidence type="ECO:0000259" key="2">
    <source>
        <dbReference type="Pfam" id="PF04536"/>
    </source>
</evidence>
<dbReference type="PANTHER" id="PTHR35514">
    <property type="entry name" value="THYLAKOID LUMENAL 15.0 KDA PROTEIN 2, CHLOROPLASTIC"/>
    <property type="match status" value="1"/>
</dbReference>
<feature type="transmembrane region" description="Helical" evidence="1">
    <location>
        <begin position="237"/>
        <end position="260"/>
    </location>
</feature>
<keyword evidence="4" id="KW-1185">Reference proteome</keyword>
<keyword evidence="1" id="KW-0472">Membrane</keyword>
<dbReference type="BioCyc" id="CSTA292563:G1353-1933-MONOMER"/>
<dbReference type="KEGG" id="csn:Cyast_1926"/>
<reference evidence="4" key="1">
    <citation type="journal article" date="2013" name="Proc. Natl. Acad. Sci. U.S.A.">
        <title>Improving the coverage of the cyanobacterial phylum using diversity-driven genome sequencing.</title>
        <authorList>
            <person name="Shih P.M."/>
            <person name="Wu D."/>
            <person name="Latifi A."/>
            <person name="Axen S.D."/>
            <person name="Fewer D.P."/>
            <person name="Talla E."/>
            <person name="Calteau A."/>
            <person name="Cai F."/>
            <person name="Tandeau de Marsac N."/>
            <person name="Rippka R."/>
            <person name="Herdman M."/>
            <person name="Sivonen K."/>
            <person name="Coursin T."/>
            <person name="Laurent T."/>
            <person name="Goodwin L."/>
            <person name="Nolan M."/>
            <person name="Davenport K.W."/>
            <person name="Han C.S."/>
            <person name="Rubin E.M."/>
            <person name="Eisen J.A."/>
            <person name="Woyke T."/>
            <person name="Gugger M."/>
            <person name="Kerfeld C.A."/>
        </authorList>
    </citation>
    <scope>NUCLEOTIDE SEQUENCE [LARGE SCALE GENOMIC DNA]</scope>
    <source>
        <strain evidence="4">ATCC 29140 / PCC 7202</strain>
    </source>
</reference>
<name>K9YLY5_CYASC</name>
<dbReference type="EMBL" id="CP003940">
    <property type="protein sequence ID" value="AFZ47879.1"/>
    <property type="molecule type" value="Genomic_DNA"/>
</dbReference>
<dbReference type="InterPro" id="IPR007621">
    <property type="entry name" value="TPM_dom"/>
</dbReference>
<dbReference type="Pfam" id="PF04536">
    <property type="entry name" value="TPM_phosphatase"/>
    <property type="match status" value="1"/>
</dbReference>
<dbReference type="AlphaFoldDB" id="K9YLY5"/>
<keyword evidence="1" id="KW-0812">Transmembrane</keyword>
<dbReference type="HOGENOM" id="CLU_078529_0_0_3"/>
<protein>
    <recommendedName>
        <fullName evidence="2">TPM domain-containing protein</fullName>
    </recommendedName>
</protein>
<dbReference type="PANTHER" id="PTHR35514:SF1">
    <property type="entry name" value="THYLAKOID LUMENAL 15.0 KDA PROTEIN 2, CHLOROPLASTIC"/>
    <property type="match status" value="1"/>
</dbReference>
<accession>K9YLY5</accession>